<dbReference type="InterPro" id="IPR038218">
    <property type="entry name" value="YuzD-like_sp"/>
</dbReference>
<protein>
    <submittedName>
        <fullName evidence="1">Disulfide oxidoreductase</fullName>
    </submittedName>
</protein>
<dbReference type="Gene3D" id="3.40.30.30">
    <property type="entry name" value="Hypothetical protein sa0798"/>
    <property type="match status" value="1"/>
</dbReference>
<dbReference type="PIRSF" id="PIRSF010603">
    <property type="entry name" value="UCP010603"/>
    <property type="match status" value="1"/>
</dbReference>
<name>A0A150F5M4_9BACI</name>
<keyword evidence="2" id="KW-1185">Reference proteome</keyword>
<dbReference type="InterPro" id="IPR009190">
    <property type="entry name" value="DUF1462"/>
</dbReference>
<gene>
    <name evidence="1" type="ORF">AXI58_18395</name>
</gene>
<dbReference type="InterPro" id="IPR036249">
    <property type="entry name" value="Thioredoxin-like_sf"/>
</dbReference>
<dbReference type="SUPFAM" id="SSF52833">
    <property type="entry name" value="Thioredoxin-like"/>
    <property type="match status" value="1"/>
</dbReference>
<evidence type="ECO:0000313" key="2">
    <source>
        <dbReference type="Proteomes" id="UP000075430"/>
    </source>
</evidence>
<reference evidence="2" key="1">
    <citation type="submission" date="2016-02" db="EMBL/GenBank/DDBJ databases">
        <authorList>
            <person name="Dunlap C."/>
        </authorList>
    </citation>
    <scope>NUCLEOTIDE SEQUENCE [LARGE SCALE GENOMIC DNA]</scope>
    <source>
        <strain evidence="2">NRRL B-41092</strain>
    </source>
</reference>
<dbReference type="Pfam" id="PF07315">
    <property type="entry name" value="DUF1462"/>
    <property type="match status" value="1"/>
</dbReference>
<comment type="caution">
    <text evidence="1">The sequence shown here is derived from an EMBL/GenBank/DDBJ whole genome shotgun (WGS) entry which is preliminary data.</text>
</comment>
<dbReference type="Proteomes" id="UP000075430">
    <property type="component" value="Unassembled WGS sequence"/>
</dbReference>
<proteinExistence type="predicted"/>
<dbReference type="RefSeq" id="WP_061522214.1">
    <property type="nucleotide sequence ID" value="NZ_JAJJBV010000020.1"/>
</dbReference>
<dbReference type="OrthoDB" id="2389679at2"/>
<dbReference type="AlphaFoldDB" id="A0A150F5M4"/>
<accession>A0A150F5M4</accession>
<evidence type="ECO:0000313" key="1">
    <source>
        <dbReference type="EMBL" id="KXZ17711.1"/>
    </source>
</evidence>
<sequence>MTEPIMLSVYGAETICASCVNMPGAKDTFEWLEAALKRKYPDQPFRMQYIDINEPPQQEGIQELSERIRSDEFFYPLVLVEDVIVGEGNPNLKDIYEEMEKRGYVPGP</sequence>
<dbReference type="STRING" id="1793963.AXI58_18395"/>
<organism evidence="1 2">
    <name type="scientific">Bacillus nakamurai</name>
    <dbReference type="NCBI Taxonomy" id="1793963"/>
    <lineage>
        <taxon>Bacteria</taxon>
        <taxon>Bacillati</taxon>
        <taxon>Bacillota</taxon>
        <taxon>Bacilli</taxon>
        <taxon>Bacillales</taxon>
        <taxon>Bacillaceae</taxon>
        <taxon>Bacillus</taxon>
    </lineage>
</organism>
<dbReference type="EMBL" id="LSBA01000019">
    <property type="protein sequence ID" value="KXZ17711.1"/>
    <property type="molecule type" value="Genomic_DNA"/>
</dbReference>